<organism evidence="1 2">
    <name type="scientific">Rhinopithecimicrobium faecis</name>
    <dbReference type="NCBI Taxonomy" id="2820698"/>
    <lineage>
        <taxon>Bacteria</taxon>
        <taxon>Pseudomonadati</taxon>
        <taxon>Bacteroidota</taxon>
        <taxon>Sphingobacteriia</taxon>
        <taxon>Sphingobacteriales</taxon>
        <taxon>Sphingobacteriaceae</taxon>
        <taxon>Rhinopithecimicrobium</taxon>
    </lineage>
</organism>
<dbReference type="EMBL" id="JAGKSB010000001">
    <property type="protein sequence ID" value="MBP3942144.1"/>
    <property type="molecule type" value="Genomic_DNA"/>
</dbReference>
<evidence type="ECO:0000313" key="2">
    <source>
        <dbReference type="Proteomes" id="UP000679691"/>
    </source>
</evidence>
<name>A0A8T4H5M1_9SPHI</name>
<dbReference type="AlphaFoldDB" id="A0A8T4H5M1"/>
<keyword evidence="2" id="KW-1185">Reference proteome</keyword>
<accession>A0A8T4H5M1</accession>
<comment type="caution">
    <text evidence="1">The sequence shown here is derived from an EMBL/GenBank/DDBJ whole genome shotgun (WGS) entry which is preliminary data.</text>
</comment>
<reference evidence="1" key="1">
    <citation type="submission" date="2021-03" db="EMBL/GenBank/DDBJ databases">
        <authorList>
            <person name="Lu T."/>
            <person name="Wang Q."/>
            <person name="Han X."/>
        </authorList>
    </citation>
    <scope>NUCLEOTIDE SEQUENCE</scope>
    <source>
        <strain evidence="1">WQ 2009</strain>
    </source>
</reference>
<gene>
    <name evidence="1" type="ORF">J5U18_00950</name>
</gene>
<dbReference type="Proteomes" id="UP000679691">
    <property type="component" value="Unassembled WGS sequence"/>
</dbReference>
<dbReference type="PROSITE" id="PS51257">
    <property type="entry name" value="PROKAR_LIPOPROTEIN"/>
    <property type="match status" value="1"/>
</dbReference>
<sequence>MKTYKNYLYILFLGIGTLFMGCSKSESPTVDKENPENMVTLQFQPDAVIEQDNIDIPSLLASNKSQSINYNATNGNYSTHSAGFDVSSTIKSTAFSASSQQGRILHPDNAKASDSKLANSLLQAGVKYTVVMLKTSSYHTDDFTFYKVVHLTMGVIQKVPVQRDAKYMWYVISYNNATAPAVTATNYMDFQPVKNCDILHAVTSTFVRIPTSVNPGSNEIVNLTFKHIKPKVSVNLNTLGMFSKISAIKMSINGGKMRNYNINLLTGKNTSNFTEYNSVYEIADFTPVPNSDNYQKSLDIYTTDIMETGKFQIAINGLQLISDKGTLRNFDTNLSSQPLVNNFTTAIYTRPESKSVASYAVSLNIVESPVTLAGVKWARQNLYYDAVSKQYRFQENQNLTAEVNSYWAYGASLPNVYTTTKRIVDPCSLVYPANKWRLPKTADFNKLTLKVVEQQVDENAGGFVEPTYIGLPFTKNPSNYTRFTGATGIGSPYVNGELQFPFNGAATAETAAGQLTNTQLGTTFGSSGDYWIQDATDNFRNKTALYVFRVGNTFSPIISPKPIEVLSAQDDLLKSGFRNIRCVQN</sequence>
<evidence type="ECO:0000313" key="1">
    <source>
        <dbReference type="EMBL" id="MBP3942144.1"/>
    </source>
</evidence>
<protein>
    <recommendedName>
        <fullName evidence="3">Fibrobacter succinogenes major paralogous domain-containing protein</fullName>
    </recommendedName>
</protein>
<dbReference type="RefSeq" id="WP_353545625.1">
    <property type="nucleotide sequence ID" value="NZ_JAGKSB010000001.1"/>
</dbReference>
<evidence type="ECO:0008006" key="3">
    <source>
        <dbReference type="Google" id="ProtNLM"/>
    </source>
</evidence>
<proteinExistence type="predicted"/>